<feature type="domain" description="Prenyltransferase alpha-alpha toroid" evidence="8">
    <location>
        <begin position="2"/>
        <end position="320"/>
    </location>
</feature>
<accession>A0A1Y1W4X3</accession>
<dbReference type="SUPFAM" id="SSF48239">
    <property type="entry name" value="Terpenoid cyclases/Protein prenyltransferases"/>
    <property type="match status" value="1"/>
</dbReference>
<evidence type="ECO:0000256" key="1">
    <source>
        <dbReference type="ARBA" id="ARBA00001947"/>
    </source>
</evidence>
<evidence type="ECO:0000256" key="7">
    <source>
        <dbReference type="ARBA" id="ARBA00022833"/>
    </source>
</evidence>
<keyword evidence="3" id="KW-0637">Prenyltransferase</keyword>
<evidence type="ECO:0000256" key="6">
    <source>
        <dbReference type="ARBA" id="ARBA00022737"/>
    </source>
</evidence>
<evidence type="ECO:0000259" key="8">
    <source>
        <dbReference type="Pfam" id="PF00432"/>
    </source>
</evidence>
<evidence type="ECO:0000256" key="3">
    <source>
        <dbReference type="ARBA" id="ARBA00022602"/>
    </source>
</evidence>
<dbReference type="AlphaFoldDB" id="A0A1Y1W4X3"/>
<evidence type="ECO:0000313" key="9">
    <source>
        <dbReference type="EMBL" id="ORX68567.1"/>
    </source>
</evidence>
<dbReference type="RefSeq" id="XP_040742349.1">
    <property type="nucleotide sequence ID" value="XM_040891099.1"/>
</dbReference>
<evidence type="ECO:0000256" key="2">
    <source>
        <dbReference type="ARBA" id="ARBA00010497"/>
    </source>
</evidence>
<dbReference type="Pfam" id="PF00432">
    <property type="entry name" value="Prenyltrans"/>
    <property type="match status" value="1"/>
</dbReference>
<gene>
    <name evidence="9" type="ORF">DL89DRAFT_318318</name>
</gene>
<sequence>MLNRDLHIRYFKRCLEMLPAAMQSLDATRMMLVQLSLVGLAALGAIDEALTSNDRHGIIEWIYAQQVPANADNSNAKYRGFRGSSMFGPHDQIEYMPANCGNLAATYSALSALVLLGDSLERVDKKAIIGVMRELQQESGCFSPHPHTTERDPRFIYCACAVSEILGDWSGVDKQAAVAYIQSCMCYDGGLTQVPFQESHGGHVYCCVASLALMGRLDAIPTDRVLRWALYRQNDGYNGRVNKDPDACYAFWVGAAVEMLGGHELIDSDGTFGFLMTCQSKFGGVGKTPGDYPDPLHSALGLVGYSFCRPEQLQVMSPALLLPLPLMEARGIGASL</sequence>
<dbReference type="OrthoDB" id="24893at2759"/>
<evidence type="ECO:0000313" key="10">
    <source>
        <dbReference type="Proteomes" id="UP000193922"/>
    </source>
</evidence>
<dbReference type="EMBL" id="MCFD01000009">
    <property type="protein sequence ID" value="ORX68567.1"/>
    <property type="molecule type" value="Genomic_DNA"/>
</dbReference>
<dbReference type="STRING" id="61395.A0A1Y1W4X3"/>
<proteinExistence type="inferred from homology"/>
<dbReference type="Gene3D" id="1.50.10.20">
    <property type="match status" value="1"/>
</dbReference>
<dbReference type="Proteomes" id="UP000193922">
    <property type="component" value="Unassembled WGS sequence"/>
</dbReference>
<keyword evidence="10" id="KW-1185">Reference proteome</keyword>
<dbReference type="PANTHER" id="PTHR11774">
    <property type="entry name" value="GERANYLGERANYL TRANSFERASE TYPE BETA SUBUNIT"/>
    <property type="match status" value="1"/>
</dbReference>
<evidence type="ECO:0000256" key="4">
    <source>
        <dbReference type="ARBA" id="ARBA00022679"/>
    </source>
</evidence>
<dbReference type="InterPro" id="IPR008930">
    <property type="entry name" value="Terpenoid_cyclase/PrenylTrfase"/>
</dbReference>
<keyword evidence="7" id="KW-0862">Zinc</keyword>
<dbReference type="InterPro" id="IPR045089">
    <property type="entry name" value="PGGT1B-like"/>
</dbReference>
<keyword evidence="4" id="KW-0808">Transferase</keyword>
<keyword evidence="5" id="KW-0479">Metal-binding</keyword>
<reference evidence="9 10" key="1">
    <citation type="submission" date="2016-07" db="EMBL/GenBank/DDBJ databases">
        <title>Pervasive Adenine N6-methylation of Active Genes in Fungi.</title>
        <authorList>
            <consortium name="DOE Joint Genome Institute"/>
            <person name="Mondo S.J."/>
            <person name="Dannebaum R.O."/>
            <person name="Kuo R.C."/>
            <person name="Labutti K."/>
            <person name="Haridas S."/>
            <person name="Kuo A."/>
            <person name="Salamov A."/>
            <person name="Ahrendt S.R."/>
            <person name="Lipzen A."/>
            <person name="Sullivan W."/>
            <person name="Andreopoulos W.B."/>
            <person name="Clum A."/>
            <person name="Lindquist E."/>
            <person name="Daum C."/>
            <person name="Ramamoorthy G.K."/>
            <person name="Gryganskyi A."/>
            <person name="Culley D."/>
            <person name="Magnuson J.K."/>
            <person name="James T.Y."/>
            <person name="O'Malley M.A."/>
            <person name="Stajich J.E."/>
            <person name="Spatafora J.W."/>
            <person name="Visel A."/>
            <person name="Grigoriev I.V."/>
        </authorList>
    </citation>
    <scope>NUCLEOTIDE SEQUENCE [LARGE SCALE GENOMIC DNA]</scope>
    <source>
        <strain evidence="9 10">ATCC 12442</strain>
    </source>
</reference>
<dbReference type="InterPro" id="IPR001330">
    <property type="entry name" value="Prenyltrans"/>
</dbReference>
<keyword evidence="6" id="KW-0677">Repeat</keyword>
<dbReference type="PANTHER" id="PTHR11774:SF4">
    <property type="entry name" value="GERANYLGERANYL TRANSFERASE TYPE-1 SUBUNIT BETA"/>
    <property type="match status" value="1"/>
</dbReference>
<name>A0A1Y1W4X3_9FUNG</name>
<organism evidence="9 10">
    <name type="scientific">Linderina pennispora</name>
    <dbReference type="NCBI Taxonomy" id="61395"/>
    <lineage>
        <taxon>Eukaryota</taxon>
        <taxon>Fungi</taxon>
        <taxon>Fungi incertae sedis</taxon>
        <taxon>Zoopagomycota</taxon>
        <taxon>Kickxellomycotina</taxon>
        <taxon>Kickxellomycetes</taxon>
        <taxon>Kickxellales</taxon>
        <taxon>Kickxellaceae</taxon>
        <taxon>Linderina</taxon>
    </lineage>
</organism>
<comment type="similarity">
    <text evidence="2">Belongs to the protein prenyltransferase subunit beta family.</text>
</comment>
<evidence type="ECO:0000256" key="5">
    <source>
        <dbReference type="ARBA" id="ARBA00022723"/>
    </source>
</evidence>
<dbReference type="GO" id="GO:0005953">
    <property type="term" value="C:CAAX-protein geranylgeranyltransferase complex"/>
    <property type="evidence" value="ECO:0007669"/>
    <property type="project" value="TreeGrafter"/>
</dbReference>
<dbReference type="GO" id="GO:0004662">
    <property type="term" value="F:CAAX-protein geranylgeranyltransferase activity"/>
    <property type="evidence" value="ECO:0007669"/>
    <property type="project" value="TreeGrafter"/>
</dbReference>
<comment type="cofactor">
    <cofactor evidence="1">
        <name>Zn(2+)</name>
        <dbReference type="ChEBI" id="CHEBI:29105"/>
    </cofactor>
</comment>
<dbReference type="GeneID" id="63807747"/>
<comment type="caution">
    <text evidence="9">The sequence shown here is derived from an EMBL/GenBank/DDBJ whole genome shotgun (WGS) entry which is preliminary data.</text>
</comment>
<dbReference type="GO" id="GO:0046872">
    <property type="term" value="F:metal ion binding"/>
    <property type="evidence" value="ECO:0007669"/>
    <property type="project" value="UniProtKB-KW"/>
</dbReference>
<protein>
    <submittedName>
        <fullName evidence="9">Protein geranylgeranyltransferas-like protein type I beta subunit</fullName>
    </submittedName>
</protein>